<organism evidence="3">
    <name type="scientific">freshwater metagenome</name>
    <dbReference type="NCBI Taxonomy" id="449393"/>
    <lineage>
        <taxon>unclassified sequences</taxon>
        <taxon>metagenomes</taxon>
        <taxon>ecological metagenomes</taxon>
    </lineage>
</organism>
<dbReference type="InterPro" id="IPR055140">
    <property type="entry name" value="Thiolase_C_2"/>
</dbReference>
<proteinExistence type="predicted"/>
<dbReference type="EMBL" id="CAFBLS010000050">
    <property type="protein sequence ID" value="CAB4868450.1"/>
    <property type="molecule type" value="Genomic_DNA"/>
</dbReference>
<dbReference type="InterPro" id="IPR020616">
    <property type="entry name" value="Thiolase_N"/>
</dbReference>
<dbReference type="PIRSF" id="PIRSF000429">
    <property type="entry name" value="Ac-CoA_Ac_transf"/>
    <property type="match status" value="1"/>
</dbReference>
<dbReference type="CDD" id="cd00829">
    <property type="entry name" value="SCP-x_thiolase"/>
    <property type="match status" value="1"/>
</dbReference>
<reference evidence="3" key="1">
    <citation type="submission" date="2020-05" db="EMBL/GenBank/DDBJ databases">
        <authorList>
            <person name="Chiriac C."/>
            <person name="Salcher M."/>
            <person name="Ghai R."/>
            <person name="Kavagutti S V."/>
        </authorList>
    </citation>
    <scope>NUCLEOTIDE SEQUENCE</scope>
</reference>
<evidence type="ECO:0000313" key="3">
    <source>
        <dbReference type="EMBL" id="CAB4868450.1"/>
    </source>
</evidence>
<feature type="domain" description="Thiolase N-terminal" evidence="1">
    <location>
        <begin position="10"/>
        <end position="121"/>
    </location>
</feature>
<evidence type="ECO:0000259" key="2">
    <source>
        <dbReference type="Pfam" id="PF22691"/>
    </source>
</evidence>
<gene>
    <name evidence="3" type="ORF">UFOPK3402_00567</name>
</gene>
<accession>A0A6J7DFP2</accession>
<protein>
    <submittedName>
        <fullName evidence="3">Unannotated protein</fullName>
    </submittedName>
</protein>
<dbReference type="Pfam" id="PF22691">
    <property type="entry name" value="Thiolase_C_1"/>
    <property type="match status" value="1"/>
</dbReference>
<dbReference type="InterPro" id="IPR002155">
    <property type="entry name" value="Thiolase"/>
</dbReference>
<dbReference type="Pfam" id="PF00108">
    <property type="entry name" value="Thiolase_N"/>
    <property type="match status" value="1"/>
</dbReference>
<sequence>MSAAKSHDEVYIVGGGMTAFGRFDGEDQALAEEAMRGALADAGLSWNDVDIAVGGTNGETKPDNMVGRMGLSGIPFTTVKNGCATGGVALMTARNGLIAEQSDIACVVGYDNHSRGAFAASPSRYGIGEWYGATGMMVTTSYFALKIRRYLHEHGIDERTLGYASQKAFDYGSSHPLAWRRKPVSVDEALESDMINDPLTRFMFCSPDAGAVSLILARGPRAFDLCENPVRLAAAVLRGRRPGSFEVFSPWLSPGERTGPSIDAAKAAFAIAGIAAADVDVAQLQDTDSGAEIIHLGETGLCVDGEQGAGYVNGDYVIDGRLPVNTDGGCLANGEPVGASGLRQVHEVMRQLQGRAQGQQVPNNPRIGFTHVYGAPGISACTVLVKEGKGA</sequence>
<feature type="domain" description="Thiolase C-terminal" evidence="2">
    <location>
        <begin position="263"/>
        <end position="385"/>
    </location>
</feature>
<name>A0A6J7DFP2_9ZZZZ</name>
<dbReference type="PANTHER" id="PTHR42870:SF1">
    <property type="entry name" value="NON-SPECIFIC LIPID-TRANSFER PROTEIN-LIKE 2"/>
    <property type="match status" value="1"/>
</dbReference>
<dbReference type="AlphaFoldDB" id="A0A6J7DFP2"/>
<evidence type="ECO:0000259" key="1">
    <source>
        <dbReference type="Pfam" id="PF00108"/>
    </source>
</evidence>
<dbReference type="InterPro" id="IPR016039">
    <property type="entry name" value="Thiolase-like"/>
</dbReference>
<dbReference type="SUPFAM" id="SSF53901">
    <property type="entry name" value="Thiolase-like"/>
    <property type="match status" value="2"/>
</dbReference>
<dbReference type="PANTHER" id="PTHR42870">
    <property type="entry name" value="ACETYL-COA C-ACETYLTRANSFERASE"/>
    <property type="match status" value="1"/>
</dbReference>
<dbReference type="Gene3D" id="3.40.47.10">
    <property type="match status" value="1"/>
</dbReference>
<dbReference type="GO" id="GO:0016747">
    <property type="term" value="F:acyltransferase activity, transferring groups other than amino-acyl groups"/>
    <property type="evidence" value="ECO:0007669"/>
    <property type="project" value="InterPro"/>
</dbReference>